<sequence length="41" mass="4893">MLFYICSSQKILLSFWCSFFAWHLGLRLTYASAYHQGSHMF</sequence>
<organism evidence="1">
    <name type="scientific">Arundo donax</name>
    <name type="common">Giant reed</name>
    <name type="synonym">Donax arundinaceus</name>
    <dbReference type="NCBI Taxonomy" id="35708"/>
    <lineage>
        <taxon>Eukaryota</taxon>
        <taxon>Viridiplantae</taxon>
        <taxon>Streptophyta</taxon>
        <taxon>Embryophyta</taxon>
        <taxon>Tracheophyta</taxon>
        <taxon>Spermatophyta</taxon>
        <taxon>Magnoliopsida</taxon>
        <taxon>Liliopsida</taxon>
        <taxon>Poales</taxon>
        <taxon>Poaceae</taxon>
        <taxon>PACMAD clade</taxon>
        <taxon>Arundinoideae</taxon>
        <taxon>Arundineae</taxon>
        <taxon>Arundo</taxon>
    </lineage>
</organism>
<reference evidence="1" key="1">
    <citation type="submission" date="2014-09" db="EMBL/GenBank/DDBJ databases">
        <authorList>
            <person name="Magalhaes I.L.F."/>
            <person name="Oliveira U."/>
            <person name="Santos F.R."/>
            <person name="Vidigal T.H.D.A."/>
            <person name="Brescovit A.D."/>
            <person name="Santos A.J."/>
        </authorList>
    </citation>
    <scope>NUCLEOTIDE SEQUENCE</scope>
    <source>
        <tissue evidence="1">Shoot tissue taken approximately 20 cm above the soil surface</tissue>
    </source>
</reference>
<reference evidence="1" key="2">
    <citation type="journal article" date="2015" name="Data Brief">
        <title>Shoot transcriptome of the giant reed, Arundo donax.</title>
        <authorList>
            <person name="Barrero R.A."/>
            <person name="Guerrero F.D."/>
            <person name="Moolhuijzen P."/>
            <person name="Goolsby J.A."/>
            <person name="Tidwell J."/>
            <person name="Bellgard S.E."/>
            <person name="Bellgard M.I."/>
        </authorList>
    </citation>
    <scope>NUCLEOTIDE SEQUENCE</scope>
    <source>
        <tissue evidence="1">Shoot tissue taken approximately 20 cm above the soil surface</tissue>
    </source>
</reference>
<name>A0A0A9T4B0_ARUDO</name>
<dbReference type="EMBL" id="GBRH01226669">
    <property type="protein sequence ID" value="JAD71226.1"/>
    <property type="molecule type" value="Transcribed_RNA"/>
</dbReference>
<proteinExistence type="predicted"/>
<accession>A0A0A9T4B0</accession>
<evidence type="ECO:0000313" key="1">
    <source>
        <dbReference type="EMBL" id="JAD71226.1"/>
    </source>
</evidence>
<dbReference type="AlphaFoldDB" id="A0A0A9T4B0"/>
<protein>
    <submittedName>
        <fullName evidence="1">Uncharacterized protein</fullName>
    </submittedName>
</protein>